<dbReference type="Proteomes" id="UP000494256">
    <property type="component" value="Unassembled WGS sequence"/>
</dbReference>
<gene>
    <name evidence="2" type="ORF">APLA_LOCUS13536</name>
</gene>
<feature type="region of interest" description="Disordered" evidence="1">
    <location>
        <begin position="622"/>
        <end position="643"/>
    </location>
</feature>
<name>A0A8S1AS58_ARCPL</name>
<organism evidence="2 3">
    <name type="scientific">Arctia plantaginis</name>
    <name type="common">Wood tiger moth</name>
    <name type="synonym">Phalaena plantaginis</name>
    <dbReference type="NCBI Taxonomy" id="874455"/>
    <lineage>
        <taxon>Eukaryota</taxon>
        <taxon>Metazoa</taxon>
        <taxon>Ecdysozoa</taxon>
        <taxon>Arthropoda</taxon>
        <taxon>Hexapoda</taxon>
        <taxon>Insecta</taxon>
        <taxon>Pterygota</taxon>
        <taxon>Neoptera</taxon>
        <taxon>Endopterygota</taxon>
        <taxon>Lepidoptera</taxon>
        <taxon>Glossata</taxon>
        <taxon>Ditrysia</taxon>
        <taxon>Noctuoidea</taxon>
        <taxon>Erebidae</taxon>
        <taxon>Arctiinae</taxon>
        <taxon>Arctia</taxon>
    </lineage>
</organism>
<proteinExistence type="predicted"/>
<accession>A0A8S1AS58</accession>
<evidence type="ECO:0000313" key="3">
    <source>
        <dbReference type="Proteomes" id="UP000494256"/>
    </source>
</evidence>
<evidence type="ECO:0000256" key="1">
    <source>
        <dbReference type="SAM" id="MobiDB-lite"/>
    </source>
</evidence>
<evidence type="ECO:0000313" key="2">
    <source>
        <dbReference type="EMBL" id="CAB3251135.1"/>
    </source>
</evidence>
<comment type="caution">
    <text evidence="2">The sequence shown here is derived from an EMBL/GenBank/DDBJ whole genome shotgun (WGS) entry which is preliminary data.</text>
</comment>
<dbReference type="EMBL" id="CADEBD010000353">
    <property type="protein sequence ID" value="CAB3251135.1"/>
    <property type="molecule type" value="Genomic_DNA"/>
</dbReference>
<reference evidence="2 3" key="1">
    <citation type="submission" date="2020-04" db="EMBL/GenBank/DDBJ databases">
        <authorList>
            <person name="Wallbank WR R."/>
            <person name="Pardo Diaz C."/>
            <person name="Kozak K."/>
            <person name="Martin S."/>
            <person name="Jiggins C."/>
            <person name="Moest M."/>
            <person name="Warren A I."/>
            <person name="Byers J.R.P. K."/>
            <person name="Montejo-Kovacevich G."/>
            <person name="Yen C E."/>
        </authorList>
    </citation>
    <scope>NUCLEOTIDE SEQUENCE [LARGE SCALE GENOMIC DNA]</scope>
</reference>
<sequence>MFSLNENYYLRKCFLERGQVPTQSTMKEKMSPALANVYFKSMIPKLKLLAGLEPPMKGAGKDWFVPPKDLLEGRTVMKPFKRECMKEWNCYGVDKVAMKLIEEYHLQMREECNRKLHESDLEWERIVEELSCEMWNKCSKTEASYNTDYLRNAFAEFTNLYTKSIVKLETLMFDATVNKIKSFREETFQKMRSKYEYLLQEQSIMLRDRYTRKLNEEKKRMKTEFIRNLEIARTNFGDKLHDIKLEKHVAIEKLRNYLECQNLACQIYVALKERHECLAEIELKKHEHTKTAKALTKTLTYKDFEVKLAQKKDKAQKEFNQIWKKKVCHVVKNFQMFVSYCLKMLPEQADFFINMETLMLLQLSEALEQPSAYSLIELDFEQFHTPVPKPHPFYLFCDKNYKPNVNQNFCPKHCTSSASQFPVIIINKRCIYAACDNFEQFTDRIKQYIHGEVLNDADFKDDKNYAFTVPVNYTPSRQLRELKLESSLLQVLEQEITNIQKVNFMCSGCQIAHCFDCDRVSSHSQQTLLSQIETKMQASLPSIPSGKKLSTREAELTHEREPKWDSYMKYVHSKKCECSKMAKKHLQEHLPTYMRKMSYYDAPQLLNYKTCSVKQLKSLVKEARGKKDPIPPPPKVPPKSKDIGTQCSDHEFEELCTCFSADSLLKFMKMLPKRKQELLRDVGRSISESLLAQERMAFSRERAYSLMQLIKEAPDVKEIFKRQDCEFK</sequence>
<dbReference type="AlphaFoldDB" id="A0A8S1AS58"/>
<protein>
    <submittedName>
        <fullName evidence="2">Uncharacterized protein</fullName>
    </submittedName>
</protein>
<dbReference type="OrthoDB" id="8193306at2759"/>